<accession>A0A0E2H3B6</accession>
<feature type="domain" description="YcxB-like C-terminal" evidence="2">
    <location>
        <begin position="95"/>
        <end position="143"/>
    </location>
</feature>
<evidence type="ECO:0000259" key="2">
    <source>
        <dbReference type="Pfam" id="PF14317"/>
    </source>
</evidence>
<keyword evidence="1" id="KW-1133">Transmembrane helix</keyword>
<proteinExistence type="predicted"/>
<dbReference type="HOGENOM" id="CLU_104971_1_0_9"/>
<feature type="transmembrane region" description="Helical" evidence="1">
    <location>
        <begin position="26"/>
        <end position="45"/>
    </location>
</feature>
<keyword evidence="1" id="KW-0472">Membrane</keyword>
<keyword evidence="1" id="KW-0812">Transmembrane</keyword>
<dbReference type="PATRIC" id="fig|999408.3.peg.5675"/>
<reference evidence="3 4" key="1">
    <citation type="submission" date="2013-01" db="EMBL/GenBank/DDBJ databases">
        <title>The Genome Sequence of Clostridium clostridioforme 90A8.</title>
        <authorList>
            <consortium name="The Broad Institute Genome Sequencing Platform"/>
            <person name="Earl A."/>
            <person name="Ward D."/>
            <person name="Feldgarden M."/>
            <person name="Gevers D."/>
            <person name="Courvalin P."/>
            <person name="Lambert T."/>
            <person name="Walker B."/>
            <person name="Young S.K."/>
            <person name="Zeng Q."/>
            <person name="Gargeya S."/>
            <person name="Fitzgerald M."/>
            <person name="Haas B."/>
            <person name="Abouelleil A."/>
            <person name="Alvarado L."/>
            <person name="Arachchi H.M."/>
            <person name="Berlin A.M."/>
            <person name="Chapman S.B."/>
            <person name="Dewar J."/>
            <person name="Goldberg J."/>
            <person name="Griggs A."/>
            <person name="Gujja S."/>
            <person name="Hansen M."/>
            <person name="Howarth C."/>
            <person name="Imamovic A."/>
            <person name="Larimer J."/>
            <person name="McCowan C."/>
            <person name="Murphy C."/>
            <person name="Neiman D."/>
            <person name="Pearson M."/>
            <person name="Priest M."/>
            <person name="Roberts A."/>
            <person name="Saif S."/>
            <person name="Shea T."/>
            <person name="Sisk P."/>
            <person name="Sykes S."/>
            <person name="Wortman J."/>
            <person name="Nusbaum C."/>
            <person name="Birren B."/>
        </authorList>
    </citation>
    <scope>NUCLEOTIDE SEQUENCE [LARGE SCALE GENOMIC DNA]</scope>
    <source>
        <strain evidence="3 4">90A8</strain>
    </source>
</reference>
<dbReference type="GeneID" id="57961918"/>
<name>A0A0E2H3B6_9FIRM</name>
<dbReference type="AlphaFoldDB" id="A0A0E2H3B6"/>
<comment type="caution">
    <text evidence="3">The sequence shown here is derived from an EMBL/GenBank/DDBJ whole genome shotgun (WGS) entry which is preliminary data.</text>
</comment>
<sequence length="166" mass="19068">MKVYVKVRMKAEFIYDLLLFHTYSRLSGFLVNLLGLAVIITGGFLLRNQTIQLCQAFVYIAVGVMILMFTPINLRLQAGRMMGQPRYDSEIQYGFDENGIEEKMGEQVRTYGWNTVQKAVSTPKDIAFYIEESSALVLPKESFGENFMPVMKLVVSNLSRDRIYIR</sequence>
<dbReference type="RefSeq" id="WP_002587477.1">
    <property type="nucleotide sequence ID" value="NZ_KB850994.1"/>
</dbReference>
<gene>
    <name evidence="3" type="ORF">HMPREF1090_05283</name>
</gene>
<evidence type="ECO:0000313" key="4">
    <source>
        <dbReference type="Proteomes" id="UP000013085"/>
    </source>
</evidence>
<protein>
    <recommendedName>
        <fullName evidence="2">YcxB-like C-terminal domain-containing protein</fullName>
    </recommendedName>
</protein>
<feature type="transmembrane region" description="Helical" evidence="1">
    <location>
        <begin position="57"/>
        <end position="76"/>
    </location>
</feature>
<evidence type="ECO:0000256" key="1">
    <source>
        <dbReference type="SAM" id="Phobius"/>
    </source>
</evidence>
<dbReference type="EMBL" id="AGYR01000069">
    <property type="protein sequence ID" value="ENZ07130.1"/>
    <property type="molecule type" value="Genomic_DNA"/>
</dbReference>
<dbReference type="Pfam" id="PF14317">
    <property type="entry name" value="YcxB"/>
    <property type="match status" value="1"/>
</dbReference>
<organism evidence="3 4">
    <name type="scientific">[Clostridium] clostridioforme 90A8</name>
    <dbReference type="NCBI Taxonomy" id="999408"/>
    <lineage>
        <taxon>Bacteria</taxon>
        <taxon>Bacillati</taxon>
        <taxon>Bacillota</taxon>
        <taxon>Clostridia</taxon>
        <taxon>Lachnospirales</taxon>
        <taxon>Lachnospiraceae</taxon>
        <taxon>Enterocloster</taxon>
    </lineage>
</organism>
<dbReference type="Proteomes" id="UP000013085">
    <property type="component" value="Unassembled WGS sequence"/>
</dbReference>
<dbReference type="InterPro" id="IPR025588">
    <property type="entry name" value="YcxB-like_C"/>
</dbReference>
<evidence type="ECO:0000313" key="3">
    <source>
        <dbReference type="EMBL" id="ENZ07130.1"/>
    </source>
</evidence>